<gene>
    <name evidence="1" type="ORF">BKA67DRAFT_285703</name>
</gene>
<sequence>MLLSQDNTHDKTRLSPGSMPNFLFFPLFLQPNKHFSPTTQYSQTLLYIFCKSSPHLCIDAYRPDLPAVKYHPRIISVQLFLLSTTTTFNSPRILCTRDTLLSCIPRGLHPSRIITRTSTPAVSVPGTMTASVAPSYSSSLDMDNVHTPARYITLLSIYYRSFICNHQIMSYAQSCNLLFTLRHTSQCLVDANTEGSGLQRTFSRTLPLPRKGFPWLLLGSLNHSGLNTEKLSRPQLDTQNKRKKFLRHSLPNISNERWNLPTGSTLP</sequence>
<accession>A0A9P8UMF3</accession>
<evidence type="ECO:0000313" key="2">
    <source>
        <dbReference type="Proteomes" id="UP000758603"/>
    </source>
</evidence>
<evidence type="ECO:0000313" key="1">
    <source>
        <dbReference type="EMBL" id="KAH6654630.1"/>
    </source>
</evidence>
<dbReference type="Proteomes" id="UP000758603">
    <property type="component" value="Unassembled WGS sequence"/>
</dbReference>
<comment type="caution">
    <text evidence="1">The sequence shown here is derived from an EMBL/GenBank/DDBJ whole genome shotgun (WGS) entry which is preliminary data.</text>
</comment>
<dbReference type="EMBL" id="JAGPXC010000004">
    <property type="protein sequence ID" value="KAH6654630.1"/>
    <property type="molecule type" value="Genomic_DNA"/>
</dbReference>
<dbReference type="AlphaFoldDB" id="A0A9P8UMF3"/>
<proteinExistence type="predicted"/>
<keyword evidence="2" id="KW-1185">Reference proteome</keyword>
<dbReference type="RefSeq" id="XP_045958900.1">
    <property type="nucleotide sequence ID" value="XM_046095975.1"/>
</dbReference>
<reference evidence="1" key="1">
    <citation type="journal article" date="2021" name="Nat. Commun.">
        <title>Genetic determinants of endophytism in the Arabidopsis root mycobiome.</title>
        <authorList>
            <person name="Mesny F."/>
            <person name="Miyauchi S."/>
            <person name="Thiergart T."/>
            <person name="Pickel B."/>
            <person name="Atanasova L."/>
            <person name="Karlsson M."/>
            <person name="Huettel B."/>
            <person name="Barry K.W."/>
            <person name="Haridas S."/>
            <person name="Chen C."/>
            <person name="Bauer D."/>
            <person name="Andreopoulos W."/>
            <person name="Pangilinan J."/>
            <person name="LaButti K."/>
            <person name="Riley R."/>
            <person name="Lipzen A."/>
            <person name="Clum A."/>
            <person name="Drula E."/>
            <person name="Henrissat B."/>
            <person name="Kohler A."/>
            <person name="Grigoriev I.V."/>
            <person name="Martin F.M."/>
            <person name="Hacquard S."/>
        </authorList>
    </citation>
    <scope>NUCLEOTIDE SEQUENCE</scope>
    <source>
        <strain evidence="1">MPI-SDFR-AT-0073</strain>
    </source>
</reference>
<name>A0A9P8UMF3_9PEZI</name>
<protein>
    <submittedName>
        <fullName evidence="1">Uncharacterized protein</fullName>
    </submittedName>
</protein>
<dbReference type="GeneID" id="70124868"/>
<organism evidence="1 2">
    <name type="scientific">Truncatella angustata</name>
    <dbReference type="NCBI Taxonomy" id="152316"/>
    <lineage>
        <taxon>Eukaryota</taxon>
        <taxon>Fungi</taxon>
        <taxon>Dikarya</taxon>
        <taxon>Ascomycota</taxon>
        <taxon>Pezizomycotina</taxon>
        <taxon>Sordariomycetes</taxon>
        <taxon>Xylariomycetidae</taxon>
        <taxon>Amphisphaeriales</taxon>
        <taxon>Sporocadaceae</taxon>
        <taxon>Truncatella</taxon>
    </lineage>
</organism>